<feature type="signal peptide" evidence="1">
    <location>
        <begin position="1"/>
        <end position="20"/>
    </location>
</feature>
<evidence type="ECO:0000313" key="3">
    <source>
        <dbReference type="Proteomes" id="UP000321612"/>
    </source>
</evidence>
<name>A0A5C8GM10_9BACT</name>
<reference evidence="3" key="1">
    <citation type="submission" date="2019-05" db="EMBL/GenBank/DDBJ databases">
        <title>Prevotella brunnea sp. nov., isolated from a wound of a patient.</title>
        <authorList>
            <person name="Buhl M."/>
        </authorList>
    </citation>
    <scope>NUCLEOTIDE SEQUENCE [LARGE SCALE GENOMIC DNA]</scope>
    <source>
        <strain evidence="3">A2672</strain>
    </source>
</reference>
<dbReference type="AlphaFoldDB" id="A0A5C8GM10"/>
<evidence type="ECO:0000256" key="1">
    <source>
        <dbReference type="SAM" id="SignalP"/>
    </source>
</evidence>
<dbReference type="RefSeq" id="WP_147785487.1">
    <property type="nucleotide sequence ID" value="NZ_SDIK01000018.1"/>
</dbReference>
<comment type="caution">
    <text evidence="2">The sequence shown here is derived from an EMBL/GenBank/DDBJ whole genome shotgun (WGS) entry which is preliminary data.</text>
</comment>
<keyword evidence="3" id="KW-1185">Reference proteome</keyword>
<gene>
    <name evidence="2" type="ORF">ETF27_03005</name>
</gene>
<dbReference type="EMBL" id="SDIK01000018">
    <property type="protein sequence ID" value="TXJ62840.1"/>
    <property type="molecule type" value="Genomic_DNA"/>
</dbReference>
<evidence type="ECO:0000313" key="2">
    <source>
        <dbReference type="EMBL" id="TXJ62840.1"/>
    </source>
</evidence>
<feature type="chain" id="PRO_5023004297" evidence="1">
    <location>
        <begin position="21"/>
        <end position="117"/>
    </location>
</feature>
<dbReference type="Proteomes" id="UP000321612">
    <property type="component" value="Unassembled WGS sequence"/>
</dbReference>
<sequence>MKKSILLFLCLFTFSIASNAAEEVSTRFVDEVIYNFELGDITELSSIELDEKCKSVIENTIAQVPEQEKNVSCTISVKVSIHFVEVTISVTAKDCQKALKEVLKSIKAAEKELRKAL</sequence>
<organism evidence="2 3">
    <name type="scientific">Prevotella brunnea</name>
    <dbReference type="NCBI Taxonomy" id="2508867"/>
    <lineage>
        <taxon>Bacteria</taxon>
        <taxon>Pseudomonadati</taxon>
        <taxon>Bacteroidota</taxon>
        <taxon>Bacteroidia</taxon>
        <taxon>Bacteroidales</taxon>
        <taxon>Prevotellaceae</taxon>
        <taxon>Prevotella</taxon>
    </lineage>
</organism>
<accession>A0A5C8GM10</accession>
<protein>
    <submittedName>
        <fullName evidence="2">Uncharacterized protein</fullName>
    </submittedName>
</protein>
<proteinExistence type="predicted"/>
<keyword evidence="1" id="KW-0732">Signal</keyword>